<dbReference type="GO" id="GO:0009898">
    <property type="term" value="C:cytoplasmic side of plasma membrane"/>
    <property type="evidence" value="ECO:0007669"/>
    <property type="project" value="TreeGrafter"/>
</dbReference>
<dbReference type="Gene3D" id="3.40.50.300">
    <property type="entry name" value="P-loop containing nucleotide triphosphate hydrolases"/>
    <property type="match status" value="1"/>
</dbReference>
<evidence type="ECO:0000256" key="2">
    <source>
        <dbReference type="ARBA" id="ARBA00022840"/>
    </source>
</evidence>
<dbReference type="EMBL" id="QYBB01000001">
    <property type="protein sequence ID" value="RYC34036.1"/>
    <property type="molecule type" value="Genomic_DNA"/>
</dbReference>
<dbReference type="InterPro" id="IPR027417">
    <property type="entry name" value="P-loop_NTPase"/>
</dbReference>
<dbReference type="GO" id="GO:0005524">
    <property type="term" value="F:ATP binding"/>
    <property type="evidence" value="ECO:0007669"/>
    <property type="project" value="UniProtKB-KW"/>
</dbReference>
<dbReference type="OrthoDB" id="9783172at2"/>
<reference evidence="3 4" key="1">
    <citation type="submission" date="2018-12" db="EMBL/GenBank/DDBJ databases">
        <authorList>
            <person name="Grouzdev D.S."/>
            <person name="Krutkina M.S."/>
        </authorList>
    </citation>
    <scope>NUCLEOTIDE SEQUENCE [LARGE SCALE GENOMIC DNA]</scope>
    <source>
        <strain evidence="3 4">RmlP026</strain>
    </source>
</reference>
<dbReference type="AlphaFoldDB" id="A0A4Q2UFZ4"/>
<organism evidence="3 4">
    <name type="scientific">Lichenibacterium minor</name>
    <dbReference type="NCBI Taxonomy" id="2316528"/>
    <lineage>
        <taxon>Bacteria</taxon>
        <taxon>Pseudomonadati</taxon>
        <taxon>Pseudomonadota</taxon>
        <taxon>Alphaproteobacteria</taxon>
        <taxon>Hyphomicrobiales</taxon>
        <taxon>Lichenihabitantaceae</taxon>
        <taxon>Lichenibacterium</taxon>
    </lineage>
</organism>
<dbReference type="GO" id="GO:0051782">
    <property type="term" value="P:negative regulation of cell division"/>
    <property type="evidence" value="ECO:0007669"/>
    <property type="project" value="TreeGrafter"/>
</dbReference>
<evidence type="ECO:0000256" key="1">
    <source>
        <dbReference type="ARBA" id="ARBA00022741"/>
    </source>
</evidence>
<evidence type="ECO:0000313" key="4">
    <source>
        <dbReference type="Proteomes" id="UP000290759"/>
    </source>
</evidence>
<comment type="caution">
    <text evidence="3">The sequence shown here is derived from an EMBL/GenBank/DDBJ whole genome shotgun (WGS) entry which is preliminary data.</text>
</comment>
<dbReference type="SUPFAM" id="SSF52172">
    <property type="entry name" value="CheY-like"/>
    <property type="match status" value="1"/>
</dbReference>
<accession>A0A4Q2UFZ4</accession>
<proteinExistence type="predicted"/>
<keyword evidence="1" id="KW-0547">Nucleotide-binding</keyword>
<dbReference type="RefSeq" id="WP_129222931.1">
    <property type="nucleotide sequence ID" value="NZ_QYBB01000001.1"/>
</dbReference>
<gene>
    <name evidence="3" type="ORF">D3273_01945</name>
</gene>
<keyword evidence="4" id="KW-1185">Reference proteome</keyword>
<dbReference type="InterPro" id="IPR050625">
    <property type="entry name" value="ParA/MinD_ATPase"/>
</dbReference>
<dbReference type="PANTHER" id="PTHR43384">
    <property type="entry name" value="SEPTUM SITE-DETERMINING PROTEIN MIND HOMOLOG, CHLOROPLASTIC-RELATED"/>
    <property type="match status" value="1"/>
</dbReference>
<reference evidence="3 4" key="2">
    <citation type="submission" date="2019-02" db="EMBL/GenBank/DDBJ databases">
        <title>'Lichenibacterium ramalinii' gen. nov. sp. nov., 'Lichenibacterium minor' gen. nov. sp. nov.</title>
        <authorList>
            <person name="Pankratov T."/>
        </authorList>
    </citation>
    <scope>NUCLEOTIDE SEQUENCE [LARGE SCALE GENOMIC DNA]</scope>
    <source>
        <strain evidence="3 4">RmlP026</strain>
    </source>
</reference>
<dbReference type="GO" id="GO:0005829">
    <property type="term" value="C:cytosol"/>
    <property type="evidence" value="ECO:0007669"/>
    <property type="project" value="TreeGrafter"/>
</dbReference>
<dbReference type="Proteomes" id="UP000290759">
    <property type="component" value="Unassembled WGS sequence"/>
</dbReference>
<sequence length="417" mass="44490">MTFDPSRPGPEAPAIPPVPRITVQAFCETPEIAGLMNEAMADRRMSRAHVKVHMGGAPAAVEAYRTAPTPNLIVIETSGDRDTLVAHLDRLAEYCDSGTKVVVIGRLNDIVLYRELIGRGVSDYIVAPFAVLDLVRALSHLYSHGAATPVGRVIAVAGAKGGIGASTLAHNVAWSISRSFDIATAIVDLDLPYGTAGLDFNQDPPQGIAEAVFAPDRLDANLVDRLLSKCTDKLSILAAPALLERAYDFGETAFDGLFDILRATVPVVVLDVPHGWTAWSRRALIGADEVVVAAAPDLANLRNAKNLIDVLRTARPNDAAPRLVLNGVGLPKRPEIAVTDFAKSLEMQPSAVVPFDAKLFGTASNNGQMIGEVEAGGRTAEIFAEIGRGVMGRTEPRRGRKTLFDPLVARFARKKAS</sequence>
<dbReference type="InterPro" id="IPR011006">
    <property type="entry name" value="CheY-like_superfamily"/>
</dbReference>
<dbReference type="PANTHER" id="PTHR43384:SF6">
    <property type="entry name" value="SEPTUM SITE-DETERMINING PROTEIN MIND HOMOLOG, CHLOROPLASTIC"/>
    <property type="match status" value="1"/>
</dbReference>
<dbReference type="GO" id="GO:0016887">
    <property type="term" value="F:ATP hydrolysis activity"/>
    <property type="evidence" value="ECO:0007669"/>
    <property type="project" value="TreeGrafter"/>
</dbReference>
<dbReference type="SUPFAM" id="SSF52540">
    <property type="entry name" value="P-loop containing nucleoside triphosphate hydrolases"/>
    <property type="match status" value="1"/>
</dbReference>
<evidence type="ECO:0000313" key="3">
    <source>
        <dbReference type="EMBL" id="RYC34036.1"/>
    </source>
</evidence>
<keyword evidence="2" id="KW-0067">ATP-binding</keyword>
<dbReference type="Gene3D" id="3.40.50.2300">
    <property type="match status" value="1"/>
</dbReference>
<name>A0A4Q2UFZ4_9HYPH</name>
<protein>
    <submittedName>
        <fullName evidence="3">CtpF protein</fullName>
    </submittedName>
</protein>